<accession>A0AAU9XEB9</accession>
<dbReference type="AlphaFoldDB" id="A0AAU9XEB9"/>
<comment type="caution">
    <text evidence="1">The sequence shown here is derived from an EMBL/GenBank/DDBJ whole genome shotgun (WGS) entry which is preliminary data.</text>
</comment>
<evidence type="ECO:0000313" key="2">
    <source>
        <dbReference type="Proteomes" id="UP001159428"/>
    </source>
</evidence>
<reference evidence="1 2" key="1">
    <citation type="submission" date="2022-05" db="EMBL/GenBank/DDBJ databases">
        <authorList>
            <consortium name="Genoscope - CEA"/>
            <person name="William W."/>
        </authorList>
    </citation>
    <scope>NUCLEOTIDE SEQUENCE [LARGE SCALE GENOMIC DNA]</scope>
</reference>
<dbReference type="EMBL" id="CALNXJ010000040">
    <property type="protein sequence ID" value="CAH3145028.1"/>
    <property type="molecule type" value="Genomic_DNA"/>
</dbReference>
<dbReference type="Proteomes" id="UP001159428">
    <property type="component" value="Unassembled WGS sequence"/>
</dbReference>
<sequence>MDPRGFKMIQPLPECVKEMEMKLQAERDLKESATLHVTKTPEVGIAHVINCKDYSDFSKLCRITAYVIRFVNTIKAGPQSLYVLLVLEVLTVKKCCSVNRCGYWSLRSLCC</sequence>
<name>A0AAU9XEB9_9CNID</name>
<organism evidence="1 2">
    <name type="scientific">Pocillopora meandrina</name>
    <dbReference type="NCBI Taxonomy" id="46732"/>
    <lineage>
        <taxon>Eukaryota</taxon>
        <taxon>Metazoa</taxon>
        <taxon>Cnidaria</taxon>
        <taxon>Anthozoa</taxon>
        <taxon>Hexacorallia</taxon>
        <taxon>Scleractinia</taxon>
        <taxon>Astrocoeniina</taxon>
        <taxon>Pocilloporidae</taxon>
        <taxon>Pocillopora</taxon>
    </lineage>
</organism>
<protein>
    <submittedName>
        <fullName evidence="1">Uncharacterized protein</fullName>
    </submittedName>
</protein>
<gene>
    <name evidence="1" type="ORF">PMEA_00022626</name>
</gene>
<proteinExistence type="predicted"/>
<keyword evidence="2" id="KW-1185">Reference proteome</keyword>
<evidence type="ECO:0000313" key="1">
    <source>
        <dbReference type="EMBL" id="CAH3145028.1"/>
    </source>
</evidence>